<feature type="compositionally biased region" description="Polar residues" evidence="1">
    <location>
        <begin position="19"/>
        <end position="30"/>
    </location>
</feature>
<dbReference type="AlphaFoldDB" id="X1PWD0"/>
<protein>
    <submittedName>
        <fullName evidence="2">Uncharacterized protein</fullName>
    </submittedName>
</protein>
<proteinExistence type="predicted"/>
<organism evidence="2">
    <name type="scientific">marine sediment metagenome</name>
    <dbReference type="NCBI Taxonomy" id="412755"/>
    <lineage>
        <taxon>unclassified sequences</taxon>
        <taxon>metagenomes</taxon>
        <taxon>ecological metagenomes</taxon>
    </lineage>
</organism>
<feature type="region of interest" description="Disordered" evidence="1">
    <location>
        <begin position="62"/>
        <end position="92"/>
    </location>
</feature>
<feature type="compositionally biased region" description="Polar residues" evidence="1">
    <location>
        <begin position="65"/>
        <end position="92"/>
    </location>
</feature>
<sequence length="133" mass="14277">MTSPGQTDSSDTNHHDKPSNQNPACLSTSPIVDYPPRQSRRVPNGTRDCLILNGIRPLNRLKPTPQASYNGFGTPQNTIPEITPPNSETTQGESAFGILYQPNSDATASVELAISGGQGTTSAYQPRFFTVSE</sequence>
<feature type="compositionally biased region" description="Polar residues" evidence="1">
    <location>
        <begin position="1"/>
        <end position="10"/>
    </location>
</feature>
<comment type="caution">
    <text evidence="2">The sequence shown here is derived from an EMBL/GenBank/DDBJ whole genome shotgun (WGS) entry which is preliminary data.</text>
</comment>
<accession>X1PWD0</accession>
<evidence type="ECO:0000256" key="1">
    <source>
        <dbReference type="SAM" id="MobiDB-lite"/>
    </source>
</evidence>
<gene>
    <name evidence="2" type="ORF">S12H4_00898</name>
</gene>
<feature type="region of interest" description="Disordered" evidence="1">
    <location>
        <begin position="1"/>
        <end position="45"/>
    </location>
</feature>
<name>X1PWD0_9ZZZZ</name>
<reference evidence="2" key="1">
    <citation type="journal article" date="2014" name="Front. Microbiol.">
        <title>High frequency of phylogenetically diverse reductive dehalogenase-homologous genes in deep subseafloor sedimentary metagenomes.</title>
        <authorList>
            <person name="Kawai M."/>
            <person name="Futagami T."/>
            <person name="Toyoda A."/>
            <person name="Takaki Y."/>
            <person name="Nishi S."/>
            <person name="Hori S."/>
            <person name="Arai W."/>
            <person name="Tsubouchi T."/>
            <person name="Morono Y."/>
            <person name="Uchiyama I."/>
            <person name="Ito T."/>
            <person name="Fujiyama A."/>
            <person name="Inagaki F."/>
            <person name="Takami H."/>
        </authorList>
    </citation>
    <scope>NUCLEOTIDE SEQUENCE</scope>
    <source>
        <strain evidence="2">Expedition CK06-06</strain>
    </source>
</reference>
<dbReference type="EMBL" id="BARW01000145">
    <property type="protein sequence ID" value="GAI60208.1"/>
    <property type="molecule type" value="Genomic_DNA"/>
</dbReference>
<evidence type="ECO:0000313" key="2">
    <source>
        <dbReference type="EMBL" id="GAI60208.1"/>
    </source>
</evidence>